<dbReference type="InterPro" id="IPR029515">
    <property type="entry name" value="Liprin"/>
</dbReference>
<dbReference type="SUPFAM" id="SSF90257">
    <property type="entry name" value="Myosin rod fragments"/>
    <property type="match status" value="1"/>
</dbReference>
<dbReference type="EMBL" id="HBUF01381902">
    <property type="protein sequence ID" value="CAG6730623.1"/>
    <property type="molecule type" value="Transcribed_RNA"/>
</dbReference>
<evidence type="ECO:0000256" key="3">
    <source>
        <dbReference type="SAM" id="Coils"/>
    </source>
</evidence>
<evidence type="ECO:0000256" key="4">
    <source>
        <dbReference type="SAM" id="MobiDB-lite"/>
    </source>
</evidence>
<dbReference type="SMART" id="SM00454">
    <property type="entry name" value="SAM"/>
    <property type="match status" value="3"/>
</dbReference>
<dbReference type="EMBL" id="HBUF01381903">
    <property type="protein sequence ID" value="CAG6730624.1"/>
    <property type="molecule type" value="Transcribed_RNA"/>
</dbReference>
<feature type="region of interest" description="Disordered" evidence="4">
    <location>
        <begin position="233"/>
        <end position="256"/>
    </location>
</feature>
<dbReference type="GO" id="GO:0007528">
    <property type="term" value="P:neuromuscular junction development"/>
    <property type="evidence" value="ECO:0007669"/>
    <property type="project" value="TreeGrafter"/>
</dbReference>
<dbReference type="Pfam" id="PF07647">
    <property type="entry name" value="SAM_2"/>
    <property type="match status" value="1"/>
</dbReference>
<organism evidence="6">
    <name type="scientific">Cacopsylla melanoneura</name>
    <dbReference type="NCBI Taxonomy" id="428564"/>
    <lineage>
        <taxon>Eukaryota</taxon>
        <taxon>Metazoa</taxon>
        <taxon>Ecdysozoa</taxon>
        <taxon>Arthropoda</taxon>
        <taxon>Hexapoda</taxon>
        <taxon>Insecta</taxon>
        <taxon>Pterygota</taxon>
        <taxon>Neoptera</taxon>
        <taxon>Paraneoptera</taxon>
        <taxon>Hemiptera</taxon>
        <taxon>Sternorrhyncha</taxon>
        <taxon>Psylloidea</taxon>
        <taxon>Psyllidae</taxon>
        <taxon>Psyllinae</taxon>
        <taxon>Cacopsylla</taxon>
    </lineage>
</organism>
<dbReference type="EMBL" id="HBUF01510278">
    <property type="protein sequence ID" value="CAG6746527.1"/>
    <property type="molecule type" value="Transcribed_RNA"/>
</dbReference>
<dbReference type="EMBL" id="HBUF01039087">
    <property type="protein sequence ID" value="CAG6617521.1"/>
    <property type="molecule type" value="Transcribed_RNA"/>
</dbReference>
<name>A0A8D8ZFB8_9HEMI</name>
<evidence type="ECO:0000256" key="1">
    <source>
        <dbReference type="ARBA" id="ARBA00022737"/>
    </source>
</evidence>
<evidence type="ECO:0000313" key="6">
    <source>
        <dbReference type="EMBL" id="CAG6746525.1"/>
    </source>
</evidence>
<dbReference type="PROSITE" id="PS50105">
    <property type="entry name" value="SAM_DOMAIN"/>
    <property type="match status" value="2"/>
</dbReference>
<dbReference type="PANTHER" id="PTHR12587:SF14">
    <property type="entry name" value="AT31531P"/>
    <property type="match status" value="1"/>
</dbReference>
<dbReference type="PANTHER" id="PTHR12587">
    <property type="entry name" value="LAR INTERACTING PROTEIN LIP -RELATED PROTEIN"/>
    <property type="match status" value="1"/>
</dbReference>
<evidence type="ECO:0000259" key="5">
    <source>
        <dbReference type="PROSITE" id="PS50105"/>
    </source>
</evidence>
<dbReference type="GO" id="GO:0048786">
    <property type="term" value="C:presynaptic active zone"/>
    <property type="evidence" value="ECO:0007669"/>
    <property type="project" value="TreeGrafter"/>
</dbReference>
<dbReference type="EMBL" id="HBUF01039086">
    <property type="protein sequence ID" value="CAG6617520.1"/>
    <property type="molecule type" value="Transcribed_RNA"/>
</dbReference>
<keyword evidence="1" id="KW-0677">Repeat</keyword>
<keyword evidence="2 3" id="KW-0175">Coiled coil</keyword>
<reference evidence="6" key="1">
    <citation type="submission" date="2021-05" db="EMBL/GenBank/DDBJ databases">
        <authorList>
            <person name="Alioto T."/>
            <person name="Alioto T."/>
            <person name="Gomez Garrido J."/>
        </authorList>
    </citation>
    <scope>NUCLEOTIDE SEQUENCE</scope>
</reference>
<dbReference type="Gene3D" id="1.10.150.50">
    <property type="entry name" value="Transcription Factor, Ets-1"/>
    <property type="match status" value="3"/>
</dbReference>
<dbReference type="EMBL" id="HBUF01381904">
    <property type="protein sequence ID" value="CAG6730625.1"/>
    <property type="molecule type" value="Transcribed_RNA"/>
</dbReference>
<dbReference type="SUPFAM" id="SSF47769">
    <property type="entry name" value="SAM/Pointed domain"/>
    <property type="match status" value="3"/>
</dbReference>
<accession>A0A8D8ZFB8</accession>
<dbReference type="EMBL" id="HBUF01315961">
    <property type="protein sequence ID" value="CAG6694000.1"/>
    <property type="molecule type" value="Transcribed_RNA"/>
</dbReference>
<protein>
    <submittedName>
        <fullName evidence="6">Liprin-beta-2</fullName>
    </submittedName>
</protein>
<feature type="domain" description="SAM" evidence="5">
    <location>
        <begin position="378"/>
        <end position="441"/>
    </location>
</feature>
<dbReference type="InterPro" id="IPR058914">
    <property type="entry name" value="LIPB1/2_CC"/>
</dbReference>
<dbReference type="InterPro" id="IPR001660">
    <property type="entry name" value="SAM"/>
</dbReference>
<dbReference type="AlphaFoldDB" id="A0A8D8ZFB8"/>
<feature type="coiled-coil region" evidence="3">
    <location>
        <begin position="86"/>
        <end position="155"/>
    </location>
</feature>
<proteinExistence type="predicted"/>
<feature type="region of interest" description="Disordered" evidence="4">
    <location>
        <begin position="174"/>
        <end position="209"/>
    </location>
</feature>
<sequence>MDYNSNSNGTSNIKSTVDQNFLDKQNEMYDNIMSSLKQVNIKSDEESDVLEAASKLVFALQKSQSAPPPPDCTVSAILRSWLQMPVDEIAKRVQRLELEKTALQTQSSVLNELVKTQTEKIKHMNATISCYETQIREMRDKFRVESKERASLEQQKSFLLNLLIREIENKTTLQSKLKQAGKPPTGFKNSTPNSSPSSNTNQFSNQFSSLPRQSSAYRAHLLDQISPIPSINSAPTKSLVDADRSNSAPDLADRDAVNTSLDSTGGFVRGGFIRGTVTPCTLYSQYKQRTDVKNEKIPFQDWPVDTVIAWLQELGLSDQSILNAKKWVKSTSTLINSTNGEIEKNLEIKNPLLRKKLHLALLSKKGCTDELLIHAGKMDVHGVLQWLDDTGLVQYKQIFSKNCIDGRMLHRLTTHDLNALHITNEYHIYSLRAGIKLLRKYNFNQNCFVRREFVDEPMTPENIACWTVHRVMQWLEGIDLSEYASHLRASGVHGAFLVFEPKFNAELLATVLAIPHDRSLLRRHLNAKFKQFLGTEVMHEKRVIENRPDYTPLSTTTKAKFAVKMNLNIFKKTHKYEIESEDFIAPMEGQPLSLPQ</sequence>
<dbReference type="EMBL" id="HBUF01510277">
    <property type="protein sequence ID" value="CAG6746526.1"/>
    <property type="molecule type" value="Transcribed_RNA"/>
</dbReference>
<dbReference type="InterPro" id="IPR013761">
    <property type="entry name" value="SAM/pointed_sf"/>
</dbReference>
<feature type="compositionally biased region" description="Low complexity" evidence="4">
    <location>
        <begin position="189"/>
        <end position="209"/>
    </location>
</feature>
<evidence type="ECO:0000256" key="2">
    <source>
        <dbReference type="ARBA" id="ARBA00023054"/>
    </source>
</evidence>
<dbReference type="EMBL" id="HBUF01510276">
    <property type="protein sequence ID" value="CAG6746525.1"/>
    <property type="molecule type" value="Transcribed_RNA"/>
</dbReference>
<dbReference type="Pfam" id="PF00536">
    <property type="entry name" value="SAM_1"/>
    <property type="match status" value="1"/>
</dbReference>
<dbReference type="Pfam" id="PF26022">
    <property type="entry name" value="CC_Liprin_beta"/>
    <property type="match status" value="1"/>
</dbReference>
<feature type="domain" description="SAM" evidence="5">
    <location>
        <begin position="466"/>
        <end position="497"/>
    </location>
</feature>